<dbReference type="PANTHER" id="PTHR31636">
    <property type="entry name" value="OSJNBA0084A10.13 PROTEIN-RELATED"/>
    <property type="match status" value="1"/>
</dbReference>
<evidence type="ECO:0000256" key="1">
    <source>
        <dbReference type="ARBA" id="ARBA00023015"/>
    </source>
</evidence>
<dbReference type="AlphaFoldDB" id="A0A5J9VXG0"/>
<reference evidence="4 5" key="1">
    <citation type="journal article" date="2019" name="Sci. Rep.">
        <title>A high-quality genome of Eragrostis curvula grass provides insights into Poaceae evolution and supports new strategies to enhance forage quality.</title>
        <authorList>
            <person name="Carballo J."/>
            <person name="Santos B.A.C.M."/>
            <person name="Zappacosta D."/>
            <person name="Garbus I."/>
            <person name="Selva J.P."/>
            <person name="Gallo C.A."/>
            <person name="Diaz A."/>
            <person name="Albertini E."/>
            <person name="Caccamo M."/>
            <person name="Echenique V."/>
        </authorList>
    </citation>
    <scope>NUCLEOTIDE SEQUENCE [LARGE SCALE GENOMIC DNA]</scope>
    <source>
        <strain evidence="5">cv. Victoria</strain>
        <tissue evidence="4">Leaf</tissue>
    </source>
</reference>
<accession>A0A5J9VXG0</accession>
<gene>
    <name evidence="4" type="ORF">EJB05_13469</name>
</gene>
<evidence type="ECO:0000256" key="3">
    <source>
        <dbReference type="PROSITE-ProRule" id="PRU01191"/>
    </source>
</evidence>
<keyword evidence="1" id="KW-0805">Transcription regulation</keyword>
<name>A0A5J9VXG0_9POAL</name>
<dbReference type="Gramene" id="TVU40024">
    <property type="protein sequence ID" value="TVU40024"/>
    <property type="gene ID" value="EJB05_13469"/>
</dbReference>
<comment type="caution">
    <text evidence="3">Lacks conserved residue(s) required for the propagation of feature annotation.</text>
</comment>
<evidence type="ECO:0000313" key="5">
    <source>
        <dbReference type="Proteomes" id="UP000324897"/>
    </source>
</evidence>
<feature type="non-terminal residue" evidence="4">
    <location>
        <position position="1"/>
    </location>
</feature>
<dbReference type="Pfam" id="PF03514">
    <property type="entry name" value="GRAS"/>
    <property type="match status" value="1"/>
</dbReference>
<proteinExistence type="inferred from homology"/>
<keyword evidence="5" id="KW-1185">Reference proteome</keyword>
<evidence type="ECO:0000256" key="2">
    <source>
        <dbReference type="ARBA" id="ARBA00023163"/>
    </source>
</evidence>
<dbReference type="InterPro" id="IPR005202">
    <property type="entry name" value="TF_GRAS"/>
</dbReference>
<comment type="caution">
    <text evidence="4">The sequence shown here is derived from an EMBL/GenBank/DDBJ whole genome shotgun (WGS) entry which is preliminary data.</text>
</comment>
<protein>
    <submittedName>
        <fullName evidence="4">Uncharacterized protein</fullName>
    </submittedName>
</protein>
<dbReference type="EMBL" id="RWGY01000007">
    <property type="protein sequence ID" value="TVU40024.1"/>
    <property type="molecule type" value="Genomic_DNA"/>
</dbReference>
<sequence>MPQRSRTWRHCIPTSRRWRREEEEAAGIRLVHLLMSCADAVQVGDAALESAHLAEAHAALAAVSAASAIGRVAVHFTAALYRRLFPPSASPPPQPDVADNAFLYHHFYEACPYLKFAHFTANQAIRAPRLKKGWRALVPGLQCYEDSHDSSSSSVSSDWLMHGEPDVVFCLV</sequence>
<evidence type="ECO:0000313" key="4">
    <source>
        <dbReference type="EMBL" id="TVU40024.1"/>
    </source>
</evidence>
<dbReference type="OrthoDB" id="1922691at2759"/>
<keyword evidence="2" id="KW-0804">Transcription</keyword>
<dbReference type="PROSITE" id="PS50985">
    <property type="entry name" value="GRAS"/>
    <property type="match status" value="1"/>
</dbReference>
<dbReference type="Proteomes" id="UP000324897">
    <property type="component" value="Chromosome 4"/>
</dbReference>
<organism evidence="4 5">
    <name type="scientific">Eragrostis curvula</name>
    <name type="common">weeping love grass</name>
    <dbReference type="NCBI Taxonomy" id="38414"/>
    <lineage>
        <taxon>Eukaryota</taxon>
        <taxon>Viridiplantae</taxon>
        <taxon>Streptophyta</taxon>
        <taxon>Embryophyta</taxon>
        <taxon>Tracheophyta</taxon>
        <taxon>Spermatophyta</taxon>
        <taxon>Magnoliopsida</taxon>
        <taxon>Liliopsida</taxon>
        <taxon>Poales</taxon>
        <taxon>Poaceae</taxon>
        <taxon>PACMAD clade</taxon>
        <taxon>Chloridoideae</taxon>
        <taxon>Eragrostideae</taxon>
        <taxon>Eragrostidinae</taxon>
        <taxon>Eragrostis</taxon>
    </lineage>
</organism>
<comment type="similarity">
    <text evidence="3">Belongs to the GRAS family.</text>
</comment>